<comment type="caution">
    <text evidence="12">The sequence shown here is derived from an EMBL/GenBank/DDBJ whole genome shotgun (WGS) entry which is preliminary data.</text>
</comment>
<keyword evidence="5" id="KW-0560">Oxidoreductase</keyword>
<sequence>MLGKTIQALGTRPVGVIGIGKMGENIAKNLVAAGHEVSMFDIDKANVDRVAAENPSKMTSAGSVVEVAEACHSVITMLPNDKVLNNVCHDSGLIETLSKAHEDSVHISCSTVSPYTSRELSEAHEKASGGSSKYVAAPVFARPDGLALQQASFTMSSACSDAMAFATALLEPSNGKVFPFGSDPGAGNVTKLCGNFLIATTIESLAESLALAEANGVDRVAVKDMLTSTIFDCLIYKGYGQRVSERDHQPGGFALELGLKDVSLVLDTAHKSGVAMPFGSVMKDNFTAAMSKGREGLDWSALALHASENAGVDVSEAIKESAKGLPDHLKPEAAAERRRGHWV</sequence>
<name>A0A9W7BZU5_9STRA</name>
<evidence type="ECO:0000256" key="8">
    <source>
        <dbReference type="PIRSR" id="PIRSR000103-1"/>
    </source>
</evidence>
<comment type="similarity">
    <text evidence="2">Belongs to the HIBADH-related family. 3-hydroxyisobutyrate dehydrogenase subfamily.</text>
</comment>
<reference evidence="13" key="1">
    <citation type="journal article" date="2023" name="Commun. Biol.">
        <title>Genome analysis of Parmales, the sister group of diatoms, reveals the evolutionary specialization of diatoms from phago-mixotrophs to photoautotrophs.</title>
        <authorList>
            <person name="Ban H."/>
            <person name="Sato S."/>
            <person name="Yoshikawa S."/>
            <person name="Yamada K."/>
            <person name="Nakamura Y."/>
            <person name="Ichinomiya M."/>
            <person name="Sato N."/>
            <person name="Blanc-Mathieu R."/>
            <person name="Endo H."/>
            <person name="Kuwata A."/>
            <person name="Ogata H."/>
        </authorList>
    </citation>
    <scope>NUCLEOTIDE SEQUENCE [LARGE SCALE GENOMIC DNA]</scope>
    <source>
        <strain evidence="13">NIES 3701</strain>
    </source>
</reference>
<evidence type="ECO:0000256" key="7">
    <source>
        <dbReference type="ARBA" id="ARBA00049197"/>
    </source>
</evidence>
<dbReference type="OrthoDB" id="435038at2759"/>
<dbReference type="SUPFAM" id="SSF48179">
    <property type="entry name" value="6-phosphogluconate dehydrogenase C-terminal domain-like"/>
    <property type="match status" value="1"/>
</dbReference>
<comment type="pathway">
    <text evidence="1">Amino-acid degradation; L-valine degradation.</text>
</comment>
<evidence type="ECO:0000256" key="4">
    <source>
        <dbReference type="ARBA" id="ARBA00022456"/>
    </source>
</evidence>
<dbReference type="GO" id="GO:0009083">
    <property type="term" value="P:branched-chain amino acid catabolic process"/>
    <property type="evidence" value="ECO:0007669"/>
    <property type="project" value="UniProtKB-KW"/>
</dbReference>
<evidence type="ECO:0000313" key="13">
    <source>
        <dbReference type="Proteomes" id="UP001165085"/>
    </source>
</evidence>
<keyword evidence="13" id="KW-1185">Reference proteome</keyword>
<evidence type="ECO:0000256" key="2">
    <source>
        <dbReference type="ARBA" id="ARBA00006013"/>
    </source>
</evidence>
<evidence type="ECO:0000259" key="11">
    <source>
        <dbReference type="Pfam" id="PF14833"/>
    </source>
</evidence>
<accession>A0A9W7BZU5</accession>
<dbReference type="GO" id="GO:0008442">
    <property type="term" value="F:3-hydroxyisobutyrate dehydrogenase activity"/>
    <property type="evidence" value="ECO:0007669"/>
    <property type="project" value="UniProtKB-EC"/>
</dbReference>
<feature type="domain" description="6-phosphogluconate dehydrogenase NADP-binding" evidence="10">
    <location>
        <begin position="14"/>
        <end position="140"/>
    </location>
</feature>
<evidence type="ECO:0000313" key="12">
    <source>
        <dbReference type="EMBL" id="GMH96639.1"/>
    </source>
</evidence>
<dbReference type="Pfam" id="PF14833">
    <property type="entry name" value="NAD_binding_11"/>
    <property type="match status" value="1"/>
</dbReference>
<dbReference type="AlphaFoldDB" id="A0A9W7BZU5"/>
<dbReference type="Gene3D" id="1.10.1040.10">
    <property type="entry name" value="N-(1-d-carboxylethyl)-l-norvaline Dehydrogenase, domain 2"/>
    <property type="match status" value="1"/>
</dbReference>
<dbReference type="Gene3D" id="3.40.50.720">
    <property type="entry name" value="NAD(P)-binding Rossmann-like Domain"/>
    <property type="match status" value="1"/>
</dbReference>
<dbReference type="PANTHER" id="PTHR22981:SF7">
    <property type="entry name" value="3-HYDROXYISOBUTYRATE DEHYDROGENASE, MITOCHONDRIAL"/>
    <property type="match status" value="1"/>
</dbReference>
<evidence type="ECO:0000256" key="9">
    <source>
        <dbReference type="SAM" id="MobiDB-lite"/>
    </source>
</evidence>
<dbReference type="InterPro" id="IPR036291">
    <property type="entry name" value="NAD(P)-bd_dom_sf"/>
</dbReference>
<dbReference type="GO" id="GO:0051287">
    <property type="term" value="F:NAD binding"/>
    <property type="evidence" value="ECO:0007669"/>
    <property type="project" value="InterPro"/>
</dbReference>
<dbReference type="PANTHER" id="PTHR22981">
    <property type="entry name" value="3-HYDROXYISOBUTYRATE DEHYDROGENASE-RELATED"/>
    <property type="match status" value="1"/>
</dbReference>
<dbReference type="InterPro" id="IPR006115">
    <property type="entry name" value="6PGDH_NADP-bd"/>
</dbReference>
<feature type="domain" description="3-hydroxyisobutyrate dehydrogenase-like NAD-binding" evidence="11">
    <location>
        <begin position="185"/>
        <end position="303"/>
    </location>
</feature>
<dbReference type="SUPFAM" id="SSF51735">
    <property type="entry name" value="NAD(P)-binding Rossmann-fold domains"/>
    <property type="match status" value="1"/>
</dbReference>
<dbReference type="EC" id="1.1.1.31" evidence="3"/>
<dbReference type="InterPro" id="IPR013328">
    <property type="entry name" value="6PGD_dom2"/>
</dbReference>
<feature type="compositionally biased region" description="Basic and acidic residues" evidence="9">
    <location>
        <begin position="323"/>
        <end position="337"/>
    </location>
</feature>
<dbReference type="Pfam" id="PF03446">
    <property type="entry name" value="NAD_binding_2"/>
    <property type="match status" value="1"/>
</dbReference>
<dbReference type="Proteomes" id="UP001165085">
    <property type="component" value="Unassembled WGS sequence"/>
</dbReference>
<evidence type="ECO:0000256" key="1">
    <source>
        <dbReference type="ARBA" id="ARBA00005109"/>
    </source>
</evidence>
<dbReference type="InterPro" id="IPR015815">
    <property type="entry name" value="HIBADH-related"/>
</dbReference>
<keyword evidence="4" id="KW-0101">Branched-chain amino acid catabolism</keyword>
<evidence type="ECO:0000256" key="5">
    <source>
        <dbReference type="ARBA" id="ARBA00023002"/>
    </source>
</evidence>
<evidence type="ECO:0000256" key="3">
    <source>
        <dbReference type="ARBA" id="ARBA00012991"/>
    </source>
</evidence>
<dbReference type="InterPro" id="IPR029154">
    <property type="entry name" value="HIBADH-like_NADP-bd"/>
</dbReference>
<keyword evidence="6" id="KW-0520">NAD</keyword>
<dbReference type="InterPro" id="IPR008927">
    <property type="entry name" value="6-PGluconate_DH-like_C_sf"/>
</dbReference>
<comment type="catalytic activity">
    <reaction evidence="7">
        <text>3-hydroxy-2-methylpropanoate + NAD(+) = 2-methyl-3-oxopropanoate + NADH + H(+)</text>
        <dbReference type="Rhea" id="RHEA:17681"/>
        <dbReference type="ChEBI" id="CHEBI:11805"/>
        <dbReference type="ChEBI" id="CHEBI:15378"/>
        <dbReference type="ChEBI" id="CHEBI:57540"/>
        <dbReference type="ChEBI" id="CHEBI:57700"/>
        <dbReference type="ChEBI" id="CHEBI:57945"/>
        <dbReference type="EC" id="1.1.1.31"/>
    </reaction>
</comment>
<dbReference type="GO" id="GO:0050661">
    <property type="term" value="F:NADP binding"/>
    <property type="evidence" value="ECO:0007669"/>
    <property type="project" value="InterPro"/>
</dbReference>
<organism evidence="12 13">
    <name type="scientific">Triparma strigata</name>
    <dbReference type="NCBI Taxonomy" id="1606541"/>
    <lineage>
        <taxon>Eukaryota</taxon>
        <taxon>Sar</taxon>
        <taxon>Stramenopiles</taxon>
        <taxon>Ochrophyta</taxon>
        <taxon>Bolidophyceae</taxon>
        <taxon>Parmales</taxon>
        <taxon>Triparmaceae</taxon>
        <taxon>Triparma</taxon>
    </lineage>
</organism>
<evidence type="ECO:0000259" key="10">
    <source>
        <dbReference type="Pfam" id="PF03446"/>
    </source>
</evidence>
<proteinExistence type="inferred from homology"/>
<dbReference type="PIRSF" id="PIRSF000103">
    <property type="entry name" value="HIBADH"/>
    <property type="match status" value="1"/>
</dbReference>
<feature type="region of interest" description="Disordered" evidence="9">
    <location>
        <begin position="323"/>
        <end position="343"/>
    </location>
</feature>
<dbReference type="EMBL" id="BRXY01000470">
    <property type="protein sequence ID" value="GMH96639.1"/>
    <property type="molecule type" value="Genomic_DNA"/>
</dbReference>
<evidence type="ECO:0000256" key="6">
    <source>
        <dbReference type="ARBA" id="ARBA00023027"/>
    </source>
</evidence>
<protein>
    <recommendedName>
        <fullName evidence="3">3-hydroxyisobutyrate dehydrogenase</fullName>
        <ecNumber evidence="3">1.1.1.31</ecNumber>
    </recommendedName>
</protein>
<gene>
    <name evidence="12" type="ORF">TrST_g9388</name>
</gene>
<feature type="active site" evidence="8">
    <location>
        <position position="191"/>
    </location>
</feature>